<dbReference type="Proteomes" id="UP001163324">
    <property type="component" value="Chromosome 6"/>
</dbReference>
<protein>
    <submittedName>
        <fullName evidence="1">Uncharacterized protein</fullName>
    </submittedName>
</protein>
<reference evidence="1" key="1">
    <citation type="submission" date="2022-10" db="EMBL/GenBank/DDBJ databases">
        <title>Complete Genome of Trichothecium roseum strain YXFP-22015, a Plant Pathogen Isolated from Citrus.</title>
        <authorList>
            <person name="Wang Y."/>
            <person name="Zhu L."/>
        </authorList>
    </citation>
    <scope>NUCLEOTIDE SEQUENCE</scope>
    <source>
        <strain evidence="1">YXFP-22015</strain>
    </source>
</reference>
<accession>A0ACC0UW51</accession>
<keyword evidence="2" id="KW-1185">Reference proteome</keyword>
<gene>
    <name evidence="1" type="ORF">N3K66_006684</name>
</gene>
<evidence type="ECO:0000313" key="1">
    <source>
        <dbReference type="EMBL" id="KAI9898324.1"/>
    </source>
</evidence>
<comment type="caution">
    <text evidence="1">The sequence shown here is derived from an EMBL/GenBank/DDBJ whole genome shotgun (WGS) entry which is preliminary data.</text>
</comment>
<sequence>MSTLPQKRVLGESRTRQNLPPSSPSSAKKRKTNIFSSSPARPRLPPSSRNGPGSKMASSQPKSAFESEVLEKLTQDMTDLKKNSAEKDQAWDRPPLENFDPEKDDLCFQSIEIEEGTLSGGRPTVKLFGVNDKGNSVMLHVTDFKHYLFVAAPVSFQPSDLMPYKAFLESRIAQHQPAIHSTNLCMRENILGFQGNKKVPFIKITATDPKFIWKIRGTIESGNGNWKGMWKGAEGGIKTFDNIQYVMRFMVDCKLQGMSWVEAPKTLYKLIPDHLRQSNCQIEAEVHHNDLITHQPKGDWARIAPLRVLSFDIECCGRKGVFPEANQDPVIQISNIVTRYGEKTPFIRNVFCLDKTSSIVATHILEYEKEETMLSDWQKFLVRCDPDVIIGYNISNFDFPYLLDRAKHLKVAGFDHWTRIPGMQSRAKESNFSSKQMGSRDTKATNINGRLQLDLLQLIQRDHHLRSYTLNSVCAHFLGEQKEDVHYTMITELFNGTPESRRRLALYCLKDAYLPQRLLDKLSCLENYTEMARVTGVPFNLLLSRGQQTRFISQVFRKALEQQLVIPNVKSEGSDEQYEGATVIEPSRGYYSAPIATLDFASLYPSIMQAHNLCYTTIVNKNAIERLSLVKDEDYIVTPSGDTFVTAKQRKGLLAEILEELLSARKQAKRELAVETDPFKKAVLNGRQLALKITANSVYGLTGATTGKLPCLEIASSTTSFGRKMIEKTKEEVEKKYTIANGYEHDAQVVYGDTDSVMVKFGTKDLAESMKLGEEAANYVSSKFVKPIKLEFEKVYFPYLLINKKRYAGLYWTKPEKYDKMDTKGIETVRRDNCLLVQTVIEKVLRMILIDRDVPGAQEYVKDTIADLLQNKVDMSKLVITKALTKDDYAAKQAHVELARRMKKRDAGSAPGLGDRVAYVMVRGAAGAKNYEKSEDPIYVLENNVPIDTQYYLDNQLAKPLGRIFEHILGKKEAGLLLTGDHMRTISVAAPSVGGLMKFAKKTQACMGCKKPLKGKEESVGAVCSDCAPRVGELYKKTLNRVSELEVRFSRLWTQCQRCQGSMHCEVICSSKDCPIFYMRMKAKKELEDTGKELSRFDADQAAMW</sequence>
<dbReference type="EMBL" id="CM047945">
    <property type="protein sequence ID" value="KAI9898324.1"/>
    <property type="molecule type" value="Genomic_DNA"/>
</dbReference>
<organism evidence="1 2">
    <name type="scientific">Trichothecium roseum</name>
    <dbReference type="NCBI Taxonomy" id="47278"/>
    <lineage>
        <taxon>Eukaryota</taxon>
        <taxon>Fungi</taxon>
        <taxon>Dikarya</taxon>
        <taxon>Ascomycota</taxon>
        <taxon>Pezizomycotina</taxon>
        <taxon>Sordariomycetes</taxon>
        <taxon>Hypocreomycetidae</taxon>
        <taxon>Hypocreales</taxon>
        <taxon>Hypocreales incertae sedis</taxon>
        <taxon>Trichothecium</taxon>
    </lineage>
</organism>
<proteinExistence type="predicted"/>
<evidence type="ECO:0000313" key="2">
    <source>
        <dbReference type="Proteomes" id="UP001163324"/>
    </source>
</evidence>
<name>A0ACC0UW51_9HYPO</name>